<feature type="coiled-coil region" evidence="1">
    <location>
        <begin position="115"/>
        <end position="142"/>
    </location>
</feature>
<evidence type="ECO:0000313" key="3">
    <source>
        <dbReference type="Proteomes" id="UP001200604"/>
    </source>
</evidence>
<dbReference type="Proteomes" id="UP001200604">
    <property type="component" value="Unassembled WGS sequence"/>
</dbReference>
<gene>
    <name evidence="2" type="ORF">L3H44_10995</name>
</gene>
<reference evidence="2 3" key="1">
    <citation type="submission" date="2022-01" db="EMBL/GenBank/DDBJ databases">
        <title>Identification and Characterization of Corynebacterium sp.</title>
        <authorList>
            <person name="Luo Q."/>
            <person name="Qu P."/>
            <person name="Chen Q."/>
        </authorList>
    </citation>
    <scope>NUCLEOTIDE SEQUENCE [LARGE SCALE GENOMIC DNA]</scope>
    <source>
        <strain evidence="2 3">MC-12</strain>
    </source>
</reference>
<protein>
    <submittedName>
        <fullName evidence="2">Uncharacterized protein</fullName>
    </submittedName>
</protein>
<evidence type="ECO:0000313" key="2">
    <source>
        <dbReference type="EMBL" id="MCF6774910.1"/>
    </source>
</evidence>
<accession>A0ABS9HPU0</accession>
<organism evidence="2 3">
    <name type="scientific">Corynebacterium parakroppenstedtii</name>
    <dbReference type="NCBI Taxonomy" id="2828363"/>
    <lineage>
        <taxon>Bacteria</taxon>
        <taxon>Bacillati</taxon>
        <taxon>Actinomycetota</taxon>
        <taxon>Actinomycetes</taxon>
        <taxon>Mycobacteriales</taxon>
        <taxon>Corynebacteriaceae</taxon>
        <taxon>Corynebacterium</taxon>
    </lineage>
</organism>
<name>A0ABS9HPU0_9CORY</name>
<evidence type="ECO:0000256" key="1">
    <source>
        <dbReference type="SAM" id="Coils"/>
    </source>
</evidence>
<dbReference type="EMBL" id="JAKJKU010000039">
    <property type="protein sequence ID" value="MCF6774910.1"/>
    <property type="molecule type" value="Genomic_DNA"/>
</dbReference>
<sequence length="274" mass="32982">ESFFKKIKEWKEVLNKIENPIVGKKQTKEIQFLMENKAILLTNYGKVYQIKAIEVKVKEYPIIVFEIINIDGEECQNWGEHQDQIDFFNFVNIPIRKKKILEQEEKRNPLQILFEEKIEKEIEDKEQEIQGDNEKKDETIRRIHNIFIDKKEREWIRRNAYTHIQMGQSHNEEVWSVITVQRNKKEEINDYAIWPLEIKIIGEEQIENENKVKVFPAIIRNINIGAEEEQSIRKQYKEIRDLVFNTIEETREQSIKCEIAIARNAEKQPWNLEC</sequence>
<keyword evidence="1" id="KW-0175">Coiled coil</keyword>
<dbReference type="RefSeq" id="WP_236881264.1">
    <property type="nucleotide sequence ID" value="NZ_JAKJKU010000039.1"/>
</dbReference>
<proteinExistence type="predicted"/>
<keyword evidence="3" id="KW-1185">Reference proteome</keyword>
<comment type="caution">
    <text evidence="2">The sequence shown here is derived from an EMBL/GenBank/DDBJ whole genome shotgun (WGS) entry which is preliminary data.</text>
</comment>
<feature type="non-terminal residue" evidence="2">
    <location>
        <position position="1"/>
    </location>
</feature>